<evidence type="ECO:0000313" key="3">
    <source>
        <dbReference type="EMBL" id="RGE60377.1"/>
    </source>
</evidence>
<dbReference type="PIRSF" id="PIRSF006661">
    <property type="entry name" value="PP-lp_UCP006661"/>
    <property type="match status" value="1"/>
</dbReference>
<evidence type="ECO:0000259" key="2">
    <source>
        <dbReference type="Pfam" id="PF01171"/>
    </source>
</evidence>
<sequence>MEGTEEKRQKLTEMMDKLAGEDIMVAFSGGVDSSLLLKAACDSAGRTGKKVYAVTIQTALHPTEDIEVAGRVAKEMGAVHVILSVDELAEAGIEDNPVDRCYRCKKLLFQKMKKKAQELGVPVIVEGTNADDLTVYRPGIRAIRELGITSPLALLGITKEEVRKFAGEYGISVSNRPSAPCLATRFPYGTRLNMDKMKQVDQGEAYLRSLGLYNVRIRVHGEVARIEVDEKDMPAVLAHRKDLVSRLEALGFLYVTLDLKGFRSGSMDTGLNAETAEY</sequence>
<dbReference type="CDD" id="cd01990">
    <property type="entry name" value="LarE-like"/>
    <property type="match status" value="1"/>
</dbReference>
<proteinExistence type="predicted"/>
<comment type="caution">
    <text evidence="3">The sequence shown here is derived from an EMBL/GenBank/DDBJ whole genome shotgun (WGS) entry which is preliminary data.</text>
</comment>
<dbReference type="SUPFAM" id="SSF52402">
    <property type="entry name" value="Adenine nucleotide alpha hydrolases-like"/>
    <property type="match status" value="1"/>
</dbReference>
<dbReference type="InterPro" id="IPR005232">
    <property type="entry name" value="LarE"/>
</dbReference>
<keyword evidence="4" id="KW-1185">Reference proteome</keyword>
<dbReference type="Pfam" id="PF01171">
    <property type="entry name" value="ATP_bind_3"/>
    <property type="match status" value="1"/>
</dbReference>
<evidence type="ECO:0000313" key="4">
    <source>
        <dbReference type="Proteomes" id="UP000260812"/>
    </source>
</evidence>
<dbReference type="PANTHER" id="PTHR43169">
    <property type="entry name" value="EXSB FAMILY PROTEIN"/>
    <property type="match status" value="1"/>
</dbReference>
<name>A0A3E3I505_9FIRM</name>
<reference evidence="3" key="1">
    <citation type="submission" date="2018-08" db="EMBL/GenBank/DDBJ databases">
        <title>A genome reference for cultivated species of the human gut microbiota.</title>
        <authorList>
            <person name="Zou Y."/>
            <person name="Xue W."/>
            <person name="Luo G."/>
        </authorList>
    </citation>
    <scope>NUCLEOTIDE SEQUENCE [LARGE SCALE GENOMIC DNA]</scope>
    <source>
        <strain evidence="3">TF05-5AC</strain>
    </source>
</reference>
<dbReference type="AlphaFoldDB" id="A0A3E3I505"/>
<dbReference type="InterPro" id="IPR052188">
    <property type="entry name" value="Ni-pincer_cofactor_biosynth"/>
</dbReference>
<dbReference type="NCBIfam" id="TIGR00268">
    <property type="entry name" value="ATP-dependent sacrificial sulfur transferase LarE"/>
    <property type="match status" value="1"/>
</dbReference>
<dbReference type="RefSeq" id="WP_117544701.1">
    <property type="nucleotide sequence ID" value="NZ_JBKUNB010000012.1"/>
</dbReference>
<keyword evidence="3" id="KW-0808">Transferase</keyword>
<feature type="domain" description="tRNA(Ile)-lysidine/2-thiocytidine synthase N-terminal" evidence="2">
    <location>
        <begin position="23"/>
        <end position="133"/>
    </location>
</feature>
<feature type="active site" description="Nucleophile and sulfur donor" evidence="1">
    <location>
        <position position="181"/>
    </location>
</feature>
<dbReference type="Gene3D" id="3.40.50.620">
    <property type="entry name" value="HUPs"/>
    <property type="match status" value="1"/>
</dbReference>
<dbReference type="EMBL" id="QVLV01000007">
    <property type="protein sequence ID" value="RGE60377.1"/>
    <property type="molecule type" value="Genomic_DNA"/>
</dbReference>
<accession>A0A3E3I505</accession>
<dbReference type="Proteomes" id="UP000260812">
    <property type="component" value="Unassembled WGS sequence"/>
</dbReference>
<dbReference type="PANTHER" id="PTHR43169:SF2">
    <property type="entry name" value="NAD_GMP SYNTHASE DOMAIN-CONTAINING PROTEIN"/>
    <property type="match status" value="1"/>
</dbReference>
<protein>
    <submittedName>
        <fullName evidence="3">ATP-dependent sacrificial sulfur transferase LarE</fullName>
    </submittedName>
</protein>
<gene>
    <name evidence="3" type="primary">larE</name>
    <name evidence="3" type="ORF">DXC51_12420</name>
</gene>
<dbReference type="GeneID" id="97987658"/>
<organism evidence="3 4">
    <name type="scientific">Eisenbergiella massiliensis</name>
    <dbReference type="NCBI Taxonomy" id="1720294"/>
    <lineage>
        <taxon>Bacteria</taxon>
        <taxon>Bacillati</taxon>
        <taxon>Bacillota</taxon>
        <taxon>Clostridia</taxon>
        <taxon>Lachnospirales</taxon>
        <taxon>Lachnospiraceae</taxon>
        <taxon>Eisenbergiella</taxon>
    </lineage>
</organism>
<dbReference type="GO" id="GO:0016783">
    <property type="term" value="F:sulfurtransferase activity"/>
    <property type="evidence" value="ECO:0007669"/>
    <property type="project" value="InterPro"/>
</dbReference>
<evidence type="ECO:0000256" key="1">
    <source>
        <dbReference type="PIRSR" id="PIRSR006661-1"/>
    </source>
</evidence>
<dbReference type="InterPro" id="IPR011063">
    <property type="entry name" value="TilS/TtcA_N"/>
</dbReference>
<dbReference type="InterPro" id="IPR014729">
    <property type="entry name" value="Rossmann-like_a/b/a_fold"/>
</dbReference>